<dbReference type="Gene3D" id="3.40.50.360">
    <property type="match status" value="1"/>
</dbReference>
<dbReference type="EMBL" id="BMGG01000007">
    <property type="protein sequence ID" value="GGC77847.1"/>
    <property type="molecule type" value="Genomic_DNA"/>
</dbReference>
<dbReference type="Proteomes" id="UP000637002">
    <property type="component" value="Unassembled WGS sequence"/>
</dbReference>
<organism evidence="2 3">
    <name type="scientific">Chelatococcus reniformis</name>
    <dbReference type="NCBI Taxonomy" id="1494448"/>
    <lineage>
        <taxon>Bacteria</taxon>
        <taxon>Pseudomonadati</taxon>
        <taxon>Pseudomonadota</taxon>
        <taxon>Alphaproteobacteria</taxon>
        <taxon>Hyphomicrobiales</taxon>
        <taxon>Chelatococcaceae</taxon>
        <taxon>Chelatococcus</taxon>
    </lineage>
</organism>
<dbReference type="Pfam" id="PF03358">
    <property type="entry name" value="FMN_red"/>
    <property type="match status" value="1"/>
</dbReference>
<dbReference type="InterPro" id="IPR005025">
    <property type="entry name" value="FMN_Rdtase-like_dom"/>
</dbReference>
<dbReference type="SUPFAM" id="SSF52218">
    <property type="entry name" value="Flavoproteins"/>
    <property type="match status" value="1"/>
</dbReference>
<reference evidence="2" key="2">
    <citation type="submission" date="2020-09" db="EMBL/GenBank/DDBJ databases">
        <authorList>
            <person name="Sun Q."/>
            <person name="Zhou Y."/>
        </authorList>
    </citation>
    <scope>NUCLEOTIDE SEQUENCE</scope>
    <source>
        <strain evidence="2">CGMCC 1.12919</strain>
    </source>
</reference>
<comment type="caution">
    <text evidence="2">The sequence shown here is derived from an EMBL/GenBank/DDBJ whole genome shotgun (WGS) entry which is preliminary data.</text>
</comment>
<evidence type="ECO:0000259" key="1">
    <source>
        <dbReference type="Pfam" id="PF03358"/>
    </source>
</evidence>
<reference evidence="2" key="1">
    <citation type="journal article" date="2014" name="Int. J. Syst. Evol. Microbiol.">
        <title>Complete genome sequence of Corynebacterium casei LMG S-19264T (=DSM 44701T), isolated from a smear-ripened cheese.</title>
        <authorList>
            <consortium name="US DOE Joint Genome Institute (JGI-PGF)"/>
            <person name="Walter F."/>
            <person name="Albersmeier A."/>
            <person name="Kalinowski J."/>
            <person name="Ruckert C."/>
        </authorList>
    </citation>
    <scope>NUCLEOTIDE SEQUENCE</scope>
    <source>
        <strain evidence="2">CGMCC 1.12919</strain>
    </source>
</reference>
<protein>
    <recommendedName>
        <fullName evidence="1">NADPH-dependent FMN reductase-like domain-containing protein</fullName>
    </recommendedName>
</protein>
<sequence>MTQVSSVARSGSPSPASRTARLAQHILTVLKADDVATRHIWLRSLPPEALLRADTAEPMIADAVTAVEAAPAAA</sequence>
<name>A0A916XJF8_9HYPH</name>
<proteinExistence type="predicted"/>
<gene>
    <name evidence="2" type="ORF">GCM10010994_40180</name>
</gene>
<dbReference type="InterPro" id="IPR029039">
    <property type="entry name" value="Flavoprotein-like_sf"/>
</dbReference>
<keyword evidence="3" id="KW-1185">Reference proteome</keyword>
<dbReference type="AlphaFoldDB" id="A0A916XJF8"/>
<feature type="domain" description="NADPH-dependent FMN reductase-like" evidence="1">
    <location>
        <begin position="10"/>
        <end position="71"/>
    </location>
</feature>
<evidence type="ECO:0000313" key="2">
    <source>
        <dbReference type="EMBL" id="GGC77847.1"/>
    </source>
</evidence>
<evidence type="ECO:0000313" key="3">
    <source>
        <dbReference type="Proteomes" id="UP000637002"/>
    </source>
</evidence>
<dbReference type="GO" id="GO:0016491">
    <property type="term" value="F:oxidoreductase activity"/>
    <property type="evidence" value="ECO:0007669"/>
    <property type="project" value="InterPro"/>
</dbReference>
<accession>A0A916XJF8</accession>